<dbReference type="Pfam" id="PF01047">
    <property type="entry name" value="MarR"/>
    <property type="match status" value="1"/>
</dbReference>
<name>A0A0R2LR20_9LACO</name>
<dbReference type="SUPFAM" id="SSF46785">
    <property type="entry name" value="Winged helix' DNA-binding domain"/>
    <property type="match status" value="1"/>
</dbReference>
<dbReference type="InterPro" id="IPR036390">
    <property type="entry name" value="WH_DNA-bd_sf"/>
</dbReference>
<dbReference type="InterPro" id="IPR000835">
    <property type="entry name" value="HTH_MarR-typ"/>
</dbReference>
<dbReference type="PANTHER" id="PTHR33238:SF7">
    <property type="entry name" value="IRON-DEPENDENT TRANSCRIPTIONAL REGULATOR"/>
    <property type="match status" value="1"/>
</dbReference>
<dbReference type="InterPro" id="IPR036388">
    <property type="entry name" value="WH-like_DNA-bd_sf"/>
</dbReference>
<dbReference type="STRING" id="616990.IV54_GL001865"/>
<reference evidence="3 4" key="1">
    <citation type="journal article" date="2015" name="Genome Announc.">
        <title>Expanding the biotechnology potential of lactobacilli through comparative genomics of 213 strains and associated genera.</title>
        <authorList>
            <person name="Sun Z."/>
            <person name="Harris H.M."/>
            <person name="McCann A."/>
            <person name="Guo C."/>
            <person name="Argimon S."/>
            <person name="Zhang W."/>
            <person name="Yang X."/>
            <person name="Jeffery I.B."/>
            <person name="Cooney J.C."/>
            <person name="Kagawa T.F."/>
            <person name="Liu W."/>
            <person name="Song Y."/>
            <person name="Salvetti E."/>
            <person name="Wrobel A."/>
            <person name="Rasinkangas P."/>
            <person name="Parkhill J."/>
            <person name="Rea M.C."/>
            <person name="O'Sullivan O."/>
            <person name="Ritari J."/>
            <person name="Douillard F.P."/>
            <person name="Paul Ross R."/>
            <person name="Yang R."/>
            <person name="Briner A.E."/>
            <person name="Felis G.E."/>
            <person name="de Vos W.M."/>
            <person name="Barrangou R."/>
            <person name="Klaenhammer T.R."/>
            <person name="Caufield P.W."/>
            <person name="Cui Y."/>
            <person name="Zhang H."/>
            <person name="O'Toole P.W."/>
        </authorList>
    </citation>
    <scope>NUCLEOTIDE SEQUENCE [LARGE SCALE GENOMIC DNA]</scope>
    <source>
        <strain evidence="3 4">DSM 22467</strain>
    </source>
</reference>
<dbReference type="SMART" id="SM00529">
    <property type="entry name" value="HTH_DTXR"/>
    <property type="match status" value="1"/>
</dbReference>
<dbReference type="GO" id="GO:0003700">
    <property type="term" value="F:DNA-binding transcription factor activity"/>
    <property type="evidence" value="ECO:0007669"/>
    <property type="project" value="InterPro"/>
</dbReference>
<accession>A0A0R2LR20</accession>
<gene>
    <name evidence="3" type="ORF">IV54_GL001865</name>
</gene>
<evidence type="ECO:0000313" key="3">
    <source>
        <dbReference type="EMBL" id="KRO04015.1"/>
    </source>
</evidence>
<dbReference type="EMBL" id="JQCA01000048">
    <property type="protein sequence ID" value="KRO04015.1"/>
    <property type="molecule type" value="Genomic_DNA"/>
</dbReference>
<evidence type="ECO:0000259" key="1">
    <source>
        <dbReference type="Pfam" id="PF01047"/>
    </source>
</evidence>
<sequence>MNMLRQQNKYLRIIAECNFARPRVSNKQIIRFAQVSPASVTEMTRHLQLAGWVHRRRYTGVTLTTKGQALAGKLLERYRLCEVFLAQQLKLPLPQIPGQAWAMAATLTPETTTALTTFLDHPQTSPFGGSLNPTDILNDSEMTRLSEVAPDTTVIFHHYLETPDMVTYLEHLELPLGQPIHLIKQDPALNLLYIDWNDHDTVALDLAAADYIYTQASTE</sequence>
<protein>
    <submittedName>
        <fullName evidence="3">Mn-dependent transcriptional regulator</fullName>
    </submittedName>
</protein>
<dbReference type="Pfam" id="PF02742">
    <property type="entry name" value="Fe_dep_repr_C"/>
    <property type="match status" value="1"/>
</dbReference>
<comment type="caution">
    <text evidence="3">The sequence shown here is derived from an EMBL/GenBank/DDBJ whole genome shotgun (WGS) entry which is preliminary data.</text>
</comment>
<dbReference type="Proteomes" id="UP000051906">
    <property type="component" value="Unassembled WGS sequence"/>
</dbReference>
<dbReference type="Gene3D" id="2.30.30.90">
    <property type="match status" value="1"/>
</dbReference>
<dbReference type="Gene3D" id="1.10.10.10">
    <property type="entry name" value="Winged helix-like DNA-binding domain superfamily/Winged helix DNA-binding domain"/>
    <property type="match status" value="1"/>
</dbReference>
<dbReference type="InterPro" id="IPR038157">
    <property type="entry name" value="FeoA_core_dom"/>
</dbReference>
<proteinExistence type="predicted"/>
<dbReference type="InterPro" id="IPR036421">
    <property type="entry name" value="Fe_dep_repressor_sf"/>
</dbReference>
<dbReference type="PATRIC" id="fig|616990.3.peg.1977"/>
<dbReference type="InterPro" id="IPR022689">
    <property type="entry name" value="Iron_dep_repressor"/>
</dbReference>
<dbReference type="SUPFAM" id="SSF47979">
    <property type="entry name" value="Iron-dependent repressor protein, dimerization domain"/>
    <property type="match status" value="1"/>
</dbReference>
<dbReference type="InterPro" id="IPR050536">
    <property type="entry name" value="DtxR_MntR_Metal-Reg"/>
</dbReference>
<dbReference type="InterPro" id="IPR001367">
    <property type="entry name" value="Fe_dep_repressor"/>
</dbReference>
<organism evidence="3 4">
    <name type="scientific">Levilactobacillus paucivorans</name>
    <dbReference type="NCBI Taxonomy" id="616990"/>
    <lineage>
        <taxon>Bacteria</taxon>
        <taxon>Bacillati</taxon>
        <taxon>Bacillota</taxon>
        <taxon>Bacilli</taxon>
        <taxon>Lactobacillales</taxon>
        <taxon>Lactobacillaceae</taxon>
        <taxon>Levilactobacillus</taxon>
    </lineage>
</organism>
<evidence type="ECO:0000313" key="4">
    <source>
        <dbReference type="Proteomes" id="UP000051906"/>
    </source>
</evidence>
<feature type="domain" description="Iron dependent repressor metal binding and dimerisation" evidence="2">
    <location>
        <begin position="64"/>
        <end position="129"/>
    </location>
</feature>
<dbReference type="AlphaFoldDB" id="A0A0R2LR20"/>
<feature type="domain" description="HTH marR-type" evidence="1">
    <location>
        <begin position="21"/>
        <end position="57"/>
    </location>
</feature>
<dbReference type="PANTHER" id="PTHR33238">
    <property type="entry name" value="IRON (METAL) DEPENDENT REPRESSOR, DTXR FAMILY"/>
    <property type="match status" value="1"/>
</dbReference>
<dbReference type="GO" id="GO:0046983">
    <property type="term" value="F:protein dimerization activity"/>
    <property type="evidence" value="ECO:0007669"/>
    <property type="project" value="InterPro"/>
</dbReference>
<evidence type="ECO:0000259" key="2">
    <source>
        <dbReference type="Pfam" id="PF02742"/>
    </source>
</evidence>
<keyword evidence="4" id="KW-1185">Reference proteome</keyword>
<dbReference type="GO" id="GO:0046914">
    <property type="term" value="F:transition metal ion binding"/>
    <property type="evidence" value="ECO:0007669"/>
    <property type="project" value="InterPro"/>
</dbReference>